<dbReference type="EMBL" id="NOXS01000021">
    <property type="protein sequence ID" value="OYQ21595.1"/>
    <property type="molecule type" value="Genomic_DNA"/>
</dbReference>
<evidence type="ECO:0000313" key="2">
    <source>
        <dbReference type="EMBL" id="OYQ21595.1"/>
    </source>
</evidence>
<dbReference type="InterPro" id="IPR044862">
    <property type="entry name" value="Pro_4_hyd_alph_FE2OG_OXY"/>
</dbReference>
<dbReference type="Proteomes" id="UP000216361">
    <property type="component" value="Unassembled WGS sequence"/>
</dbReference>
<dbReference type="AlphaFoldDB" id="A0A255XYY5"/>
<dbReference type="Gene3D" id="2.60.120.620">
    <property type="entry name" value="q2cbj1_9rhob like domain"/>
    <property type="match status" value="1"/>
</dbReference>
<evidence type="ECO:0000313" key="3">
    <source>
        <dbReference type="Proteomes" id="UP000216361"/>
    </source>
</evidence>
<comment type="caution">
    <text evidence="2">The sequence shown here is derived from an EMBL/GenBank/DDBJ whole genome shotgun (WGS) entry which is preliminary data.</text>
</comment>
<evidence type="ECO:0000259" key="1">
    <source>
        <dbReference type="Pfam" id="PF13640"/>
    </source>
</evidence>
<dbReference type="Pfam" id="PF13640">
    <property type="entry name" value="2OG-FeII_Oxy_3"/>
    <property type="match status" value="1"/>
</dbReference>
<feature type="domain" description="Prolyl 4-hydroxylase alpha subunit Fe(2+) 2OG dioxygenase" evidence="1">
    <location>
        <begin position="153"/>
        <end position="230"/>
    </location>
</feature>
<reference evidence="2 3" key="1">
    <citation type="submission" date="2017-07" db="EMBL/GenBank/DDBJ databases">
        <title>Elstera cyanobacteriorum sp. nov., a novel bacterium isolated from cyanobacterial aggregates in a eutrophic lake.</title>
        <authorList>
            <person name="Cai H."/>
        </authorList>
    </citation>
    <scope>NUCLEOTIDE SEQUENCE [LARGE SCALE GENOMIC DNA]</scope>
    <source>
        <strain evidence="2 3">TH019</strain>
    </source>
</reference>
<proteinExistence type="predicted"/>
<gene>
    <name evidence="2" type="ORF">CHR90_01700</name>
</gene>
<name>A0A255XYY5_9PROT</name>
<keyword evidence="3" id="KW-1185">Reference proteome</keyword>
<protein>
    <recommendedName>
        <fullName evidence="1">Prolyl 4-hydroxylase alpha subunit Fe(2+) 2OG dioxygenase domain-containing protein</fullName>
    </recommendedName>
</protein>
<organism evidence="2 3">
    <name type="scientific">Elstera cyanobacteriorum</name>
    <dbReference type="NCBI Taxonomy" id="2022747"/>
    <lineage>
        <taxon>Bacteria</taxon>
        <taxon>Pseudomonadati</taxon>
        <taxon>Pseudomonadota</taxon>
        <taxon>Alphaproteobacteria</taxon>
        <taxon>Rhodospirillales</taxon>
        <taxon>Rhodospirillaceae</taxon>
        <taxon>Elstera</taxon>
    </lineage>
</organism>
<sequence>MTSVLHSVTPADIRLTPFPHIVIDNALPPDLYTQIAAAYPTLDQIMPPRSGDQPYLSNSRYTLSAWITALLDDLAPAWKAFIARHSSPAFFEEVVSLFDGHWPQALLHHLGGSLRGHRMGLLQPSSDDPPRLSLDARAEINTPVYGAASVSRGPHLDTPNRLFTGLLYFRAEEDDSTGGELHLYRWKNGPIAGFDTFQLPEDSVEVAVTLPYRANRLVLFPQQIGALHGVGLRPPTPHVRRYVFLTAELAEPWLTLPTDEDRAR</sequence>
<dbReference type="OrthoDB" id="420194at2"/>
<dbReference type="RefSeq" id="WP_094407096.1">
    <property type="nucleotide sequence ID" value="NZ_BMJZ01000010.1"/>
</dbReference>
<accession>A0A255XYY5</accession>